<organism evidence="7 8">
    <name type="scientific">Azonexus fungiphilus</name>
    <dbReference type="NCBI Taxonomy" id="146940"/>
    <lineage>
        <taxon>Bacteria</taxon>
        <taxon>Pseudomonadati</taxon>
        <taxon>Pseudomonadota</taxon>
        <taxon>Betaproteobacteria</taxon>
        <taxon>Rhodocyclales</taxon>
        <taxon>Azonexaceae</taxon>
        <taxon>Azonexus</taxon>
    </lineage>
</organism>
<comment type="subcellular location">
    <subcellularLocation>
        <location evidence="1">Cell inner membrane</location>
    </subcellularLocation>
</comment>
<comment type="caution">
    <text evidence="7">The sequence shown here is derived from an EMBL/GenBank/DDBJ whole genome shotgun (WGS) entry which is preliminary data.</text>
</comment>
<dbReference type="GO" id="GO:0005886">
    <property type="term" value="C:plasma membrane"/>
    <property type="evidence" value="ECO:0007669"/>
    <property type="project" value="UniProtKB-SubCell"/>
</dbReference>
<keyword evidence="2" id="KW-1003">Cell membrane</keyword>
<dbReference type="AlphaFoldDB" id="A0A495WEG1"/>
<dbReference type="GO" id="GO:0009247">
    <property type="term" value="P:glycolipid biosynthetic process"/>
    <property type="evidence" value="ECO:0007669"/>
    <property type="project" value="UniProtKB-ARBA"/>
</dbReference>
<dbReference type="Pfam" id="PF03279">
    <property type="entry name" value="Lip_A_acyltrans"/>
    <property type="match status" value="1"/>
</dbReference>
<accession>A0A495WEG1</accession>
<dbReference type="PANTHER" id="PTHR30606">
    <property type="entry name" value="LIPID A BIOSYNTHESIS LAUROYL ACYLTRANSFERASE"/>
    <property type="match status" value="1"/>
</dbReference>
<evidence type="ECO:0000256" key="5">
    <source>
        <dbReference type="ARBA" id="ARBA00023136"/>
    </source>
</evidence>
<gene>
    <name evidence="7" type="ORF">DFR40_1509</name>
</gene>
<evidence type="ECO:0000256" key="3">
    <source>
        <dbReference type="ARBA" id="ARBA00022519"/>
    </source>
</evidence>
<dbReference type="CDD" id="cd07984">
    <property type="entry name" value="LPLAT_LABLAT-like"/>
    <property type="match status" value="1"/>
</dbReference>
<keyword evidence="8" id="KW-1185">Reference proteome</keyword>
<name>A0A495WEG1_9RHOO</name>
<dbReference type="PANTHER" id="PTHR30606:SF9">
    <property type="entry name" value="LIPID A BIOSYNTHESIS LAUROYLTRANSFERASE"/>
    <property type="match status" value="1"/>
</dbReference>
<keyword evidence="6" id="KW-0012">Acyltransferase</keyword>
<sequence length="295" mass="33269">MLTRLFSLLAVALLWLLHFLPLRLLAPLGETLGLALHRFGRKRRRVAKINIDLCFPELSTVDREHLVKTHFRLLGRSMLERGILWWGSRARIERLVRVVGAERIDAERAAGRPVILLAPHFLGLDAGGVAVTMRFDIVSIYSTQTNAVFNRVLLGGRSRFGDQLLLSREDGVRATVKAMKAGRPFYYLPDLNPRRRDAVFVPFFGISTATITGLPRLARAAGASVLPCVTRMLPGAQGYELTIGEAWTDFPGDDPVADAARMNAWIEAEIRNMPSQYYWVHRRFKTRPPGELRPY</sequence>
<keyword evidence="4 7" id="KW-0808">Transferase</keyword>
<dbReference type="EMBL" id="RBXP01000013">
    <property type="protein sequence ID" value="RKT59620.1"/>
    <property type="molecule type" value="Genomic_DNA"/>
</dbReference>
<evidence type="ECO:0000313" key="7">
    <source>
        <dbReference type="EMBL" id="RKT59620.1"/>
    </source>
</evidence>
<dbReference type="RefSeq" id="WP_121457846.1">
    <property type="nucleotide sequence ID" value="NZ_RBXP01000013.1"/>
</dbReference>
<evidence type="ECO:0000256" key="4">
    <source>
        <dbReference type="ARBA" id="ARBA00022679"/>
    </source>
</evidence>
<dbReference type="Proteomes" id="UP000270626">
    <property type="component" value="Unassembled WGS sequence"/>
</dbReference>
<dbReference type="OrthoDB" id="9803456at2"/>
<reference evidence="7 8" key="1">
    <citation type="submission" date="2018-10" db="EMBL/GenBank/DDBJ databases">
        <title>Genomic Encyclopedia of Type Strains, Phase IV (KMG-IV): sequencing the most valuable type-strain genomes for metagenomic binning, comparative biology and taxonomic classification.</title>
        <authorList>
            <person name="Goeker M."/>
        </authorList>
    </citation>
    <scope>NUCLEOTIDE SEQUENCE [LARGE SCALE GENOMIC DNA]</scope>
    <source>
        <strain evidence="7 8">DSM 23841</strain>
    </source>
</reference>
<evidence type="ECO:0000313" key="8">
    <source>
        <dbReference type="Proteomes" id="UP000270626"/>
    </source>
</evidence>
<keyword evidence="3" id="KW-0997">Cell inner membrane</keyword>
<keyword evidence="5" id="KW-0472">Membrane</keyword>
<dbReference type="InterPro" id="IPR004960">
    <property type="entry name" value="LipA_acyltrans"/>
</dbReference>
<evidence type="ECO:0000256" key="1">
    <source>
        <dbReference type="ARBA" id="ARBA00004533"/>
    </source>
</evidence>
<dbReference type="PIRSF" id="PIRSF026649">
    <property type="entry name" value="MsbB"/>
    <property type="match status" value="1"/>
</dbReference>
<dbReference type="GO" id="GO:0016746">
    <property type="term" value="F:acyltransferase activity"/>
    <property type="evidence" value="ECO:0007669"/>
    <property type="project" value="UniProtKB-KW"/>
</dbReference>
<evidence type="ECO:0000256" key="6">
    <source>
        <dbReference type="ARBA" id="ARBA00023315"/>
    </source>
</evidence>
<proteinExistence type="predicted"/>
<evidence type="ECO:0000256" key="2">
    <source>
        <dbReference type="ARBA" id="ARBA00022475"/>
    </source>
</evidence>
<protein>
    <submittedName>
        <fullName evidence="7">KDO2-lipid IV(A) lauroyltransferase</fullName>
    </submittedName>
</protein>